<dbReference type="PROSITE" id="PS51882">
    <property type="entry name" value="G_ALPHA"/>
    <property type="match status" value="1"/>
</dbReference>
<gene>
    <name evidence="8" type="ORF">FA13DRAFT_1637249</name>
</gene>
<dbReference type="InterPro" id="IPR011025">
    <property type="entry name" value="GproteinA_insert"/>
</dbReference>
<dbReference type="InterPro" id="IPR001019">
    <property type="entry name" value="Gprotein_alpha_su"/>
</dbReference>
<dbReference type="GO" id="GO:0005525">
    <property type="term" value="F:GTP binding"/>
    <property type="evidence" value="ECO:0007669"/>
    <property type="project" value="UniProtKB-KW"/>
</dbReference>
<dbReference type="GO" id="GO:0005737">
    <property type="term" value="C:cytoplasm"/>
    <property type="evidence" value="ECO:0007669"/>
    <property type="project" value="TreeGrafter"/>
</dbReference>
<dbReference type="GO" id="GO:0031683">
    <property type="term" value="F:G-protein beta/gamma-subunit complex binding"/>
    <property type="evidence" value="ECO:0007669"/>
    <property type="project" value="InterPro"/>
</dbReference>
<feature type="region of interest" description="Disordered" evidence="7">
    <location>
        <begin position="1"/>
        <end position="38"/>
    </location>
</feature>
<dbReference type="GO" id="GO:0007188">
    <property type="term" value="P:adenylate cyclase-modulating G protein-coupled receptor signaling pathway"/>
    <property type="evidence" value="ECO:0007669"/>
    <property type="project" value="TreeGrafter"/>
</dbReference>
<comment type="caution">
    <text evidence="8">The sequence shown here is derived from an EMBL/GenBank/DDBJ whole genome shotgun (WGS) entry which is preliminary data.</text>
</comment>
<proteinExistence type="predicted"/>
<dbReference type="Proteomes" id="UP000298030">
    <property type="component" value="Unassembled WGS sequence"/>
</dbReference>
<dbReference type="InterPro" id="IPR027417">
    <property type="entry name" value="P-loop_NTPase"/>
</dbReference>
<evidence type="ECO:0000256" key="1">
    <source>
        <dbReference type="ARBA" id="ARBA00022723"/>
    </source>
</evidence>
<dbReference type="STRING" id="71717.A0A4Y7SV30"/>
<evidence type="ECO:0000313" key="9">
    <source>
        <dbReference type="Proteomes" id="UP000298030"/>
    </source>
</evidence>
<evidence type="ECO:0000256" key="5">
    <source>
        <dbReference type="PIRSR" id="PIRSR601019-1"/>
    </source>
</evidence>
<keyword evidence="1 6" id="KW-0479">Metal-binding</keyword>
<dbReference type="GO" id="GO:0046872">
    <property type="term" value="F:metal ion binding"/>
    <property type="evidence" value="ECO:0007669"/>
    <property type="project" value="UniProtKB-KW"/>
</dbReference>
<dbReference type="Gene3D" id="3.40.50.300">
    <property type="entry name" value="P-loop containing nucleotide triphosphate hydrolases"/>
    <property type="match status" value="2"/>
</dbReference>
<sequence>MGFIPGPTDPFYELMQPPADETPAQATARQKRELDAQRVNDRIDDMLKEERAQAKKSGRSVVKVLLLGQSESGKSTTLKNFRMRFAKEEWEQERDGWRSVVQLNVVRSITTIVRVVQAEINGDTHADDSDDQESVITVESNQSETLKFTEKHQLLMIRLAPLVSVEAELKRRLGAGAEPPQLTSMVATPFDTPHENPGRRRPAEFSVRSWKDVIEQEQRSTLLSDGSTACDTDSTTTVMAGCKDDMKALWQDKAVQQALKRRKLVLPDSAGFFLNDLDRIATRDYVVTDNDIVRARLRTVGIQEYRLSFKNGPWDHTKSGKASGWEWRIFDVGGCRTLRSAWLPYFEAVNVIIFLSPVSVFDQRLDEDRRVNRLEDSILLWTAICSSRLLAKTQLILFLNKCDLLRRKLKRGVKVTQYLPSYGDKPNDVMSVVKYFREKFRDIQKQHSPEHRSVYIYPTTVTDTEATGLTLESVRDGVLRENLAASQLI</sequence>
<dbReference type="SMART" id="SM00275">
    <property type="entry name" value="G_alpha"/>
    <property type="match status" value="1"/>
</dbReference>
<reference evidence="8 9" key="1">
    <citation type="journal article" date="2019" name="Nat. Ecol. Evol.">
        <title>Megaphylogeny resolves global patterns of mushroom evolution.</title>
        <authorList>
            <person name="Varga T."/>
            <person name="Krizsan K."/>
            <person name="Foldi C."/>
            <person name="Dima B."/>
            <person name="Sanchez-Garcia M."/>
            <person name="Sanchez-Ramirez S."/>
            <person name="Szollosi G.J."/>
            <person name="Szarkandi J.G."/>
            <person name="Papp V."/>
            <person name="Albert L."/>
            <person name="Andreopoulos W."/>
            <person name="Angelini C."/>
            <person name="Antonin V."/>
            <person name="Barry K.W."/>
            <person name="Bougher N.L."/>
            <person name="Buchanan P."/>
            <person name="Buyck B."/>
            <person name="Bense V."/>
            <person name="Catcheside P."/>
            <person name="Chovatia M."/>
            <person name="Cooper J."/>
            <person name="Damon W."/>
            <person name="Desjardin D."/>
            <person name="Finy P."/>
            <person name="Geml J."/>
            <person name="Haridas S."/>
            <person name="Hughes K."/>
            <person name="Justo A."/>
            <person name="Karasinski D."/>
            <person name="Kautmanova I."/>
            <person name="Kiss B."/>
            <person name="Kocsube S."/>
            <person name="Kotiranta H."/>
            <person name="LaButti K.M."/>
            <person name="Lechner B.E."/>
            <person name="Liimatainen K."/>
            <person name="Lipzen A."/>
            <person name="Lukacs Z."/>
            <person name="Mihaltcheva S."/>
            <person name="Morgado L.N."/>
            <person name="Niskanen T."/>
            <person name="Noordeloos M.E."/>
            <person name="Ohm R.A."/>
            <person name="Ortiz-Santana B."/>
            <person name="Ovrebo C."/>
            <person name="Racz N."/>
            <person name="Riley R."/>
            <person name="Savchenko A."/>
            <person name="Shiryaev A."/>
            <person name="Soop K."/>
            <person name="Spirin V."/>
            <person name="Szebenyi C."/>
            <person name="Tomsovsky M."/>
            <person name="Tulloss R.E."/>
            <person name="Uehling J."/>
            <person name="Grigoriev I.V."/>
            <person name="Vagvolgyi C."/>
            <person name="Papp T."/>
            <person name="Martin F.M."/>
            <person name="Miettinen O."/>
            <person name="Hibbett D.S."/>
            <person name="Nagy L.G."/>
        </authorList>
    </citation>
    <scope>NUCLEOTIDE SEQUENCE [LARGE SCALE GENOMIC DNA]</scope>
    <source>
        <strain evidence="8 9">FP101781</strain>
    </source>
</reference>
<dbReference type="EMBL" id="QPFP01000056">
    <property type="protein sequence ID" value="TEB25478.1"/>
    <property type="molecule type" value="Genomic_DNA"/>
</dbReference>
<evidence type="ECO:0000256" key="2">
    <source>
        <dbReference type="ARBA" id="ARBA00022741"/>
    </source>
</evidence>
<keyword evidence="9" id="KW-1185">Reference proteome</keyword>
<dbReference type="AlphaFoldDB" id="A0A4Y7SV30"/>
<evidence type="ECO:0000256" key="6">
    <source>
        <dbReference type="PIRSR" id="PIRSR601019-2"/>
    </source>
</evidence>
<accession>A0A4Y7SV30</accession>
<name>A0A4Y7SV30_COPMI</name>
<dbReference type="PANTHER" id="PTHR10218">
    <property type="entry name" value="GTP-BINDING PROTEIN ALPHA SUBUNIT"/>
    <property type="match status" value="1"/>
</dbReference>
<feature type="binding site" evidence="5">
    <location>
        <begin position="400"/>
        <end position="403"/>
    </location>
    <ligand>
        <name>GTP</name>
        <dbReference type="ChEBI" id="CHEBI:37565"/>
    </ligand>
</feature>
<keyword evidence="2 5" id="KW-0547">Nucleotide-binding</keyword>
<dbReference type="GO" id="GO:0005834">
    <property type="term" value="C:heterotrimeric G-protein complex"/>
    <property type="evidence" value="ECO:0007669"/>
    <property type="project" value="TreeGrafter"/>
</dbReference>
<dbReference type="PRINTS" id="PR00318">
    <property type="entry name" value="GPROTEINA"/>
</dbReference>
<evidence type="ECO:0000256" key="7">
    <source>
        <dbReference type="SAM" id="MobiDB-lite"/>
    </source>
</evidence>
<evidence type="ECO:0000256" key="4">
    <source>
        <dbReference type="ARBA" id="ARBA00023224"/>
    </source>
</evidence>
<keyword evidence="3 5" id="KW-0342">GTP-binding</keyword>
<dbReference type="FunFam" id="3.40.50.300:FF:000692">
    <property type="entry name" value="Guanine nucleotide-binding protein subunit alpha"/>
    <property type="match status" value="1"/>
</dbReference>
<dbReference type="OrthoDB" id="5817230at2759"/>
<feature type="compositionally biased region" description="Basic and acidic residues" evidence="7">
    <location>
        <begin position="192"/>
        <end position="203"/>
    </location>
</feature>
<dbReference type="SUPFAM" id="SSF52540">
    <property type="entry name" value="P-loop containing nucleoside triphosphate hydrolases"/>
    <property type="match status" value="1"/>
</dbReference>
<evidence type="ECO:0000256" key="3">
    <source>
        <dbReference type="ARBA" id="ARBA00023134"/>
    </source>
</evidence>
<feature type="region of interest" description="Disordered" evidence="7">
    <location>
        <begin position="181"/>
        <end position="203"/>
    </location>
</feature>
<dbReference type="GO" id="GO:0001664">
    <property type="term" value="F:G protein-coupled receptor binding"/>
    <property type="evidence" value="ECO:0007669"/>
    <property type="project" value="TreeGrafter"/>
</dbReference>
<keyword evidence="4" id="KW-0807">Transducer</keyword>
<dbReference type="Pfam" id="PF00503">
    <property type="entry name" value="G-alpha"/>
    <property type="match status" value="1"/>
</dbReference>
<dbReference type="GO" id="GO:0003924">
    <property type="term" value="F:GTPase activity"/>
    <property type="evidence" value="ECO:0007669"/>
    <property type="project" value="InterPro"/>
</dbReference>
<dbReference type="CDD" id="cd00066">
    <property type="entry name" value="G-alpha"/>
    <property type="match status" value="1"/>
</dbReference>
<evidence type="ECO:0000313" key="8">
    <source>
        <dbReference type="EMBL" id="TEB25478.1"/>
    </source>
</evidence>
<dbReference type="PANTHER" id="PTHR10218:SF360">
    <property type="entry name" value="GUANINE NUCLEOTIDE-BINDING PROTEIN SUBUNIT ALPHA HOMOLOG"/>
    <property type="match status" value="1"/>
</dbReference>
<dbReference type="SUPFAM" id="SSF47895">
    <property type="entry name" value="Transducin (alpha subunit), insertion domain"/>
    <property type="match status" value="1"/>
</dbReference>
<organism evidence="8 9">
    <name type="scientific">Coprinellus micaceus</name>
    <name type="common">Glistening ink-cap mushroom</name>
    <name type="synonym">Coprinus micaceus</name>
    <dbReference type="NCBI Taxonomy" id="71717"/>
    <lineage>
        <taxon>Eukaryota</taxon>
        <taxon>Fungi</taxon>
        <taxon>Dikarya</taxon>
        <taxon>Basidiomycota</taxon>
        <taxon>Agaricomycotina</taxon>
        <taxon>Agaricomycetes</taxon>
        <taxon>Agaricomycetidae</taxon>
        <taxon>Agaricales</taxon>
        <taxon>Agaricineae</taxon>
        <taxon>Psathyrellaceae</taxon>
        <taxon>Coprinellus</taxon>
    </lineage>
</organism>
<feature type="binding site" evidence="6">
    <location>
        <position position="299"/>
    </location>
    <ligand>
        <name>Mg(2+)</name>
        <dbReference type="ChEBI" id="CHEBI:18420"/>
    </ligand>
</feature>
<feature type="binding site" evidence="5">
    <location>
        <begin position="268"/>
        <end position="269"/>
    </location>
    <ligand>
        <name>GTP</name>
        <dbReference type="ChEBI" id="CHEBI:37565"/>
    </ligand>
</feature>
<protein>
    <submittedName>
        <fullName evidence="8">Heterotrimeric G protein alpha subunit</fullName>
    </submittedName>
</protein>
<keyword evidence="6" id="KW-0460">Magnesium</keyword>